<feature type="signal peptide" evidence="1">
    <location>
        <begin position="1"/>
        <end position="20"/>
    </location>
</feature>
<dbReference type="EMBL" id="JBHSFO010000014">
    <property type="protein sequence ID" value="MFC4605813.1"/>
    <property type="molecule type" value="Genomic_DNA"/>
</dbReference>
<evidence type="ECO:0000313" key="3">
    <source>
        <dbReference type="Proteomes" id="UP001595914"/>
    </source>
</evidence>
<proteinExistence type="predicted"/>
<dbReference type="InterPro" id="IPR024520">
    <property type="entry name" value="DUF3558"/>
</dbReference>
<feature type="chain" id="PRO_5047460733" evidence="1">
    <location>
        <begin position="21"/>
        <end position="173"/>
    </location>
</feature>
<gene>
    <name evidence="2" type="ORF">ACFO6S_19105</name>
</gene>
<evidence type="ECO:0000256" key="1">
    <source>
        <dbReference type="SAM" id="SignalP"/>
    </source>
</evidence>
<name>A0ABV9FXT0_9NOCA</name>
<sequence>MSLIAAGVACGAVLVAGCSAGTVAGEAGAVNAGSGEPVFSPCDDIPDDTLRAIGVDPASESMDILDVKQPGWTICQWTGTSYSVFVAATDRTVEEFHANPRNTDFASLTLGHREAFSYRETTDTRHENCDVVMRSGDGAAMVRFSLDTGDPSGTNPCQAAVRTAIQLEPVIPQ</sequence>
<accession>A0ABV9FXT0</accession>
<comment type="caution">
    <text evidence="2">The sequence shown here is derived from an EMBL/GenBank/DDBJ whole genome shotgun (WGS) entry which is preliminary data.</text>
</comment>
<dbReference type="Pfam" id="PF12079">
    <property type="entry name" value="DUF3558"/>
    <property type="match status" value="1"/>
</dbReference>
<organism evidence="2 3">
    <name type="scientific">Rhodococcus kronopolitis</name>
    <dbReference type="NCBI Taxonomy" id="1460226"/>
    <lineage>
        <taxon>Bacteria</taxon>
        <taxon>Bacillati</taxon>
        <taxon>Actinomycetota</taxon>
        <taxon>Actinomycetes</taxon>
        <taxon>Mycobacteriales</taxon>
        <taxon>Nocardiaceae</taxon>
        <taxon>Rhodococcus</taxon>
    </lineage>
</organism>
<dbReference type="Proteomes" id="UP001595914">
    <property type="component" value="Unassembled WGS sequence"/>
</dbReference>
<keyword evidence="1" id="KW-0732">Signal</keyword>
<protein>
    <submittedName>
        <fullName evidence="2">DUF3558 domain-containing protein</fullName>
    </submittedName>
</protein>
<reference evidence="3" key="1">
    <citation type="journal article" date="2019" name="Int. J. Syst. Evol. Microbiol.">
        <title>The Global Catalogue of Microorganisms (GCM) 10K type strain sequencing project: providing services to taxonomists for standard genome sequencing and annotation.</title>
        <authorList>
            <consortium name="The Broad Institute Genomics Platform"/>
            <consortium name="The Broad Institute Genome Sequencing Center for Infectious Disease"/>
            <person name="Wu L."/>
            <person name="Ma J."/>
        </authorList>
    </citation>
    <scope>NUCLEOTIDE SEQUENCE [LARGE SCALE GENOMIC DNA]</scope>
    <source>
        <strain evidence="3">CCUG 54520</strain>
    </source>
</reference>
<dbReference type="RefSeq" id="WP_378419551.1">
    <property type="nucleotide sequence ID" value="NZ_JBHSFO010000014.1"/>
</dbReference>
<evidence type="ECO:0000313" key="2">
    <source>
        <dbReference type="EMBL" id="MFC4605813.1"/>
    </source>
</evidence>
<keyword evidence="3" id="KW-1185">Reference proteome</keyword>